<dbReference type="GO" id="GO:0008168">
    <property type="term" value="F:methyltransferase activity"/>
    <property type="evidence" value="ECO:0007669"/>
    <property type="project" value="UniProtKB-KW"/>
</dbReference>
<keyword evidence="4" id="KW-1185">Reference proteome</keyword>
<accession>A0A803N2Z1</accession>
<proteinExistence type="predicted"/>
<evidence type="ECO:0000313" key="4">
    <source>
        <dbReference type="Proteomes" id="UP000596660"/>
    </source>
</evidence>
<evidence type="ECO:0008006" key="5">
    <source>
        <dbReference type="Google" id="ProtNLM"/>
    </source>
</evidence>
<dbReference type="SUPFAM" id="SSF53335">
    <property type="entry name" value="S-adenosyl-L-methionine-dependent methyltransferases"/>
    <property type="match status" value="1"/>
</dbReference>
<dbReference type="Gramene" id="AUR62039547-RA">
    <property type="protein sequence ID" value="AUR62039547-RA:cds"/>
    <property type="gene ID" value="AUR62039547"/>
</dbReference>
<sequence length="228" mass="25814">MATENDGFPEAPPFWSELKLPSLLSVDSVQKLHAAIEKLLARESQLTSFYEKIRKDCLNQAREVSGVILAVRTLWFDSKLEAAVSFFNNDVLQVVLLGAGQSLVWTQEHISARMLDCLTNSHVFEVDFPQILQVKASLLQEAMVPKEDQQEMEMKAKMLTRVEADITGHDWLKKLQNSGFEPEKKTVWILEGILYYLSNCDAIDVLKTIASYSTLTTTVLLADFMNKQ</sequence>
<evidence type="ECO:0000256" key="1">
    <source>
        <dbReference type="ARBA" id="ARBA00022603"/>
    </source>
</evidence>
<dbReference type="Proteomes" id="UP000596660">
    <property type="component" value="Unplaced"/>
</dbReference>
<dbReference type="PANTHER" id="PTHR43619:SF8">
    <property type="entry name" value="LEUCINE CARBOXYL METHYLTRANSFERASE"/>
    <property type="match status" value="1"/>
</dbReference>
<dbReference type="GO" id="GO:0032259">
    <property type="term" value="P:methylation"/>
    <property type="evidence" value="ECO:0007669"/>
    <property type="project" value="UniProtKB-KW"/>
</dbReference>
<dbReference type="AlphaFoldDB" id="A0A803N2Z1"/>
<evidence type="ECO:0000256" key="2">
    <source>
        <dbReference type="ARBA" id="ARBA00022679"/>
    </source>
</evidence>
<dbReference type="InterPro" id="IPR029063">
    <property type="entry name" value="SAM-dependent_MTases_sf"/>
</dbReference>
<organism evidence="3 4">
    <name type="scientific">Chenopodium quinoa</name>
    <name type="common">Quinoa</name>
    <dbReference type="NCBI Taxonomy" id="63459"/>
    <lineage>
        <taxon>Eukaryota</taxon>
        <taxon>Viridiplantae</taxon>
        <taxon>Streptophyta</taxon>
        <taxon>Embryophyta</taxon>
        <taxon>Tracheophyta</taxon>
        <taxon>Spermatophyta</taxon>
        <taxon>Magnoliopsida</taxon>
        <taxon>eudicotyledons</taxon>
        <taxon>Gunneridae</taxon>
        <taxon>Pentapetalae</taxon>
        <taxon>Caryophyllales</taxon>
        <taxon>Chenopodiaceae</taxon>
        <taxon>Chenopodioideae</taxon>
        <taxon>Atripliceae</taxon>
        <taxon>Chenopodium</taxon>
    </lineage>
</organism>
<keyword evidence="1" id="KW-0489">Methyltransferase</keyword>
<evidence type="ECO:0000313" key="3">
    <source>
        <dbReference type="EnsemblPlants" id="AUR62039547-RA:cds"/>
    </source>
</evidence>
<dbReference type="PANTHER" id="PTHR43619">
    <property type="entry name" value="S-ADENOSYL-L-METHIONINE-DEPENDENT METHYLTRANSFERASE YKTD-RELATED"/>
    <property type="match status" value="1"/>
</dbReference>
<dbReference type="EnsemblPlants" id="AUR62039547-RA">
    <property type="protein sequence ID" value="AUR62039547-RA:cds"/>
    <property type="gene ID" value="AUR62039547"/>
</dbReference>
<keyword evidence="2" id="KW-0808">Transferase</keyword>
<dbReference type="Pfam" id="PF04072">
    <property type="entry name" value="LCM"/>
    <property type="match status" value="1"/>
</dbReference>
<dbReference type="InterPro" id="IPR007213">
    <property type="entry name" value="Ppm1/Ppm2/Tcmp"/>
</dbReference>
<reference evidence="3" key="2">
    <citation type="submission" date="2021-03" db="UniProtKB">
        <authorList>
            <consortium name="EnsemblPlants"/>
        </authorList>
    </citation>
    <scope>IDENTIFICATION</scope>
</reference>
<protein>
    <recommendedName>
        <fullName evidence="5">Leucine carboxyl methyltransferase</fullName>
    </recommendedName>
</protein>
<dbReference type="OMA" id="ATIESEW"/>
<name>A0A803N2Z1_CHEQI</name>
<dbReference type="Gene3D" id="3.40.50.150">
    <property type="entry name" value="Vaccinia Virus protein VP39"/>
    <property type="match status" value="1"/>
</dbReference>
<reference evidence="3" key="1">
    <citation type="journal article" date="2017" name="Nature">
        <title>The genome of Chenopodium quinoa.</title>
        <authorList>
            <person name="Jarvis D.E."/>
            <person name="Ho Y.S."/>
            <person name="Lightfoot D.J."/>
            <person name="Schmoeckel S.M."/>
            <person name="Li B."/>
            <person name="Borm T.J.A."/>
            <person name="Ohyanagi H."/>
            <person name="Mineta K."/>
            <person name="Michell C.T."/>
            <person name="Saber N."/>
            <person name="Kharbatia N.M."/>
            <person name="Rupper R.R."/>
            <person name="Sharp A.R."/>
            <person name="Dally N."/>
            <person name="Boughton B.A."/>
            <person name="Woo Y.H."/>
            <person name="Gao G."/>
            <person name="Schijlen E.G.W.M."/>
            <person name="Guo X."/>
            <person name="Momin A.A."/>
            <person name="Negrao S."/>
            <person name="Al-Babili S."/>
            <person name="Gehring C."/>
            <person name="Roessner U."/>
            <person name="Jung C."/>
            <person name="Murphy K."/>
            <person name="Arold S.T."/>
            <person name="Gojobori T."/>
            <person name="van der Linden C.G."/>
            <person name="van Loo E.N."/>
            <person name="Jellen E.N."/>
            <person name="Maughan P.J."/>
            <person name="Tester M."/>
        </authorList>
    </citation>
    <scope>NUCLEOTIDE SEQUENCE [LARGE SCALE GENOMIC DNA]</scope>
    <source>
        <strain evidence="3">cv. PI 614886</strain>
    </source>
</reference>